<dbReference type="RefSeq" id="WP_035535589.1">
    <property type="nucleotide sequence ID" value="NZ_ARYL01000002.1"/>
</dbReference>
<dbReference type="GO" id="GO:0006400">
    <property type="term" value="P:tRNA modification"/>
    <property type="evidence" value="ECO:0007669"/>
    <property type="project" value="UniProtKB-UniRule"/>
</dbReference>
<evidence type="ECO:0000256" key="2">
    <source>
        <dbReference type="SAM" id="MobiDB-lite"/>
    </source>
</evidence>
<feature type="region of interest" description="Disordered" evidence="2">
    <location>
        <begin position="289"/>
        <end position="313"/>
    </location>
</feature>
<dbReference type="PANTHER" id="PTHR43268">
    <property type="entry name" value="THIOSULFATE SULFURTRANSFERASE/RHODANESE-LIKE DOMAIN-CONTAINING PROTEIN 2"/>
    <property type="match status" value="1"/>
</dbReference>
<comment type="catalytic activity">
    <reaction evidence="1">
        <text>uridine(34) in tRNA + AH2 + O2 = 5-hydroxyuridine(34) in tRNA + A + H2O</text>
        <dbReference type="Rhea" id="RHEA:64224"/>
        <dbReference type="Rhea" id="RHEA-COMP:11727"/>
        <dbReference type="Rhea" id="RHEA-COMP:13381"/>
        <dbReference type="ChEBI" id="CHEBI:13193"/>
        <dbReference type="ChEBI" id="CHEBI:15377"/>
        <dbReference type="ChEBI" id="CHEBI:15379"/>
        <dbReference type="ChEBI" id="CHEBI:17499"/>
        <dbReference type="ChEBI" id="CHEBI:65315"/>
        <dbReference type="ChEBI" id="CHEBI:136877"/>
    </reaction>
</comment>
<accession>A0A059GBM9</accession>
<dbReference type="Proteomes" id="UP000024942">
    <property type="component" value="Unassembled WGS sequence"/>
</dbReference>
<dbReference type="Gene3D" id="3.40.250.10">
    <property type="entry name" value="Rhodanese-like domain"/>
    <property type="match status" value="1"/>
</dbReference>
<evidence type="ECO:0000313" key="5">
    <source>
        <dbReference type="Proteomes" id="UP000024942"/>
    </source>
</evidence>
<dbReference type="STRING" id="1280953.HOC_02371"/>
<dbReference type="InterPro" id="IPR040503">
    <property type="entry name" value="TRHO_N"/>
</dbReference>
<evidence type="ECO:0000259" key="3">
    <source>
        <dbReference type="PROSITE" id="PS50206"/>
    </source>
</evidence>
<gene>
    <name evidence="1" type="primary">trhO</name>
    <name evidence="4" type="ORF">HOC_02371</name>
</gene>
<dbReference type="GO" id="GO:0016705">
    <property type="term" value="F:oxidoreductase activity, acting on paired donors, with incorporation or reduction of molecular oxygen"/>
    <property type="evidence" value="ECO:0007669"/>
    <property type="project" value="UniProtKB-UniRule"/>
</dbReference>
<dbReference type="PATRIC" id="fig|1280953.3.peg.478"/>
<dbReference type="NCBIfam" id="NF001136">
    <property type="entry name" value="PRK00142.1-4"/>
    <property type="match status" value="1"/>
</dbReference>
<dbReference type="InterPro" id="IPR020936">
    <property type="entry name" value="TrhO"/>
</dbReference>
<sequence length="313" mass="34648">MTFKVAAFYKFFALPDFESRRAPLAETLEASGVKGTVLLATEGVNGTIAGTAKAIDTALAAMRALPGCETLQAKFAEADEMPFLRLKVRLKREIVSMGVPGTDPNAIVGTYVAPEAWNALISDPDTVLIDTRNDYEVAIGTFEGAVDPNTKTFREFPDWFREFRAKLESEGRKPKVAMFCTGGIRCEKATSFVKAEGIDHVFHLEGGILKYLETVPEQDSKWQGECFVFDERVSVRHDLTPGSYDMCHACKRPITEADKQHAAFEAGVSCPHCISEMSDDQRARFAERQKQIDLAKARGEKHMGPEARRSEDA</sequence>
<dbReference type="OrthoDB" id="9778326at2"/>
<dbReference type="eggNOG" id="COG1054">
    <property type="taxonomic scope" value="Bacteria"/>
</dbReference>
<dbReference type="AlphaFoldDB" id="A0A059GBM9"/>
<feature type="domain" description="Rhodanese" evidence="3">
    <location>
        <begin position="122"/>
        <end position="220"/>
    </location>
</feature>
<name>A0A059GBM9_9PROT</name>
<organism evidence="4 5">
    <name type="scientific">Hyphomonas oceanitis SCH89</name>
    <dbReference type="NCBI Taxonomy" id="1280953"/>
    <lineage>
        <taxon>Bacteria</taxon>
        <taxon>Pseudomonadati</taxon>
        <taxon>Pseudomonadota</taxon>
        <taxon>Alphaproteobacteria</taxon>
        <taxon>Hyphomonadales</taxon>
        <taxon>Hyphomonadaceae</taxon>
        <taxon>Hyphomonas</taxon>
    </lineage>
</organism>
<keyword evidence="1" id="KW-0560">Oxidoreductase</keyword>
<keyword evidence="5" id="KW-1185">Reference proteome</keyword>
<dbReference type="SMART" id="SM00450">
    <property type="entry name" value="RHOD"/>
    <property type="match status" value="1"/>
</dbReference>
<proteinExistence type="inferred from homology"/>
<dbReference type="CDD" id="cd01518">
    <property type="entry name" value="RHOD_YceA"/>
    <property type="match status" value="1"/>
</dbReference>
<dbReference type="EMBL" id="ARYL01000002">
    <property type="protein sequence ID" value="KDA04144.1"/>
    <property type="molecule type" value="Genomic_DNA"/>
</dbReference>
<evidence type="ECO:0000313" key="4">
    <source>
        <dbReference type="EMBL" id="KDA04144.1"/>
    </source>
</evidence>
<dbReference type="InterPro" id="IPR036873">
    <property type="entry name" value="Rhodanese-like_dom_sf"/>
</dbReference>
<reference evidence="4 5" key="1">
    <citation type="journal article" date="2014" name="Antonie Van Leeuwenhoek">
        <title>Hyphomonas beringensis sp. nov. and Hyphomonas chukchiensis sp. nov., isolated from surface seawater of the Bering Sea and Chukchi Sea.</title>
        <authorList>
            <person name="Li C."/>
            <person name="Lai Q."/>
            <person name="Li G."/>
            <person name="Dong C."/>
            <person name="Wang J."/>
            <person name="Liao Y."/>
            <person name="Shao Z."/>
        </authorList>
    </citation>
    <scope>NUCLEOTIDE SEQUENCE [LARGE SCALE GENOMIC DNA]</scope>
    <source>
        <strain evidence="4 5">SCH89</strain>
    </source>
</reference>
<dbReference type="InterPro" id="IPR001763">
    <property type="entry name" value="Rhodanese-like_dom"/>
</dbReference>
<dbReference type="PROSITE" id="PS50206">
    <property type="entry name" value="RHODANESE_3"/>
    <property type="match status" value="1"/>
</dbReference>
<protein>
    <recommendedName>
        <fullName evidence="1">tRNA uridine(34) hydroxylase</fullName>
        <ecNumber evidence="1">1.14.-.-</ecNumber>
    </recommendedName>
    <alternativeName>
        <fullName evidence="1">tRNA hydroxylation protein O</fullName>
    </alternativeName>
</protein>
<dbReference type="Pfam" id="PF00581">
    <property type="entry name" value="Rhodanese"/>
    <property type="match status" value="1"/>
</dbReference>
<comment type="similarity">
    <text evidence="1">Belongs to the TrhO family.</text>
</comment>
<dbReference type="Pfam" id="PF17773">
    <property type="entry name" value="UPF0176_N"/>
    <property type="match status" value="1"/>
</dbReference>
<evidence type="ECO:0000256" key="1">
    <source>
        <dbReference type="HAMAP-Rule" id="MF_00469"/>
    </source>
</evidence>
<dbReference type="Gene3D" id="3.30.70.100">
    <property type="match status" value="1"/>
</dbReference>
<dbReference type="HAMAP" id="MF_00469">
    <property type="entry name" value="TrhO"/>
    <property type="match status" value="1"/>
</dbReference>
<comment type="function">
    <text evidence="1">Catalyzes oxygen-dependent 5-hydroxyuridine (ho5U) modification at position 34 in tRNAs.</text>
</comment>
<dbReference type="EC" id="1.14.-.-" evidence="1"/>
<keyword evidence="1" id="KW-0819">tRNA processing</keyword>
<dbReference type="SUPFAM" id="SSF52821">
    <property type="entry name" value="Rhodanese/Cell cycle control phosphatase"/>
    <property type="match status" value="1"/>
</dbReference>
<dbReference type="PANTHER" id="PTHR43268:SF3">
    <property type="entry name" value="RHODANESE-LIKE DOMAIN-CONTAINING PROTEIN 7-RELATED"/>
    <property type="match status" value="1"/>
</dbReference>
<comment type="caution">
    <text evidence="4">The sequence shown here is derived from an EMBL/GenBank/DDBJ whole genome shotgun (WGS) entry which is preliminary data.</text>
</comment>